<feature type="domain" description="N-(5'phosphoribosyl) anthranilate isomerase (PRAI)" evidence="10">
    <location>
        <begin position="4"/>
        <end position="216"/>
    </location>
</feature>
<keyword evidence="8 9" id="KW-0413">Isomerase</keyword>
<keyword evidence="7 9" id="KW-0057">Aromatic amino acid biosynthesis</keyword>
<dbReference type="EC" id="5.3.1.24" evidence="3 9"/>
<dbReference type="HAMAP" id="MF_00135">
    <property type="entry name" value="PRAI"/>
    <property type="match status" value="1"/>
</dbReference>
<evidence type="ECO:0000256" key="3">
    <source>
        <dbReference type="ARBA" id="ARBA00012572"/>
    </source>
</evidence>
<evidence type="ECO:0000313" key="11">
    <source>
        <dbReference type="EMBL" id="GGB71354.1"/>
    </source>
</evidence>
<protein>
    <recommendedName>
        <fullName evidence="4 9">N-(5'-phosphoribosyl)anthranilate isomerase</fullName>
        <shortName evidence="9">PRAI</shortName>
        <ecNumber evidence="3 9">5.3.1.24</ecNumber>
    </recommendedName>
</protein>
<evidence type="ECO:0000256" key="8">
    <source>
        <dbReference type="ARBA" id="ARBA00023235"/>
    </source>
</evidence>
<dbReference type="EMBL" id="BMKF01000002">
    <property type="protein sequence ID" value="GGB71354.1"/>
    <property type="molecule type" value="Genomic_DNA"/>
</dbReference>
<name>A0ABQ1JN95_9PROT</name>
<comment type="similarity">
    <text evidence="9">Belongs to the TrpF family.</text>
</comment>
<evidence type="ECO:0000256" key="5">
    <source>
        <dbReference type="ARBA" id="ARBA00022605"/>
    </source>
</evidence>
<dbReference type="InterPro" id="IPR013785">
    <property type="entry name" value="Aldolase_TIM"/>
</dbReference>
<evidence type="ECO:0000256" key="9">
    <source>
        <dbReference type="HAMAP-Rule" id="MF_00135"/>
    </source>
</evidence>
<dbReference type="CDD" id="cd00405">
    <property type="entry name" value="PRAI"/>
    <property type="match status" value="1"/>
</dbReference>
<evidence type="ECO:0000256" key="7">
    <source>
        <dbReference type="ARBA" id="ARBA00023141"/>
    </source>
</evidence>
<organism evidence="11 12">
    <name type="scientific">Henriciella pelagia</name>
    <dbReference type="NCBI Taxonomy" id="1977912"/>
    <lineage>
        <taxon>Bacteria</taxon>
        <taxon>Pseudomonadati</taxon>
        <taxon>Pseudomonadota</taxon>
        <taxon>Alphaproteobacteria</taxon>
        <taxon>Hyphomonadales</taxon>
        <taxon>Hyphomonadaceae</taxon>
        <taxon>Henriciella</taxon>
    </lineage>
</organism>
<proteinExistence type="inferred from homology"/>
<dbReference type="PANTHER" id="PTHR42894">
    <property type="entry name" value="N-(5'-PHOSPHORIBOSYL)ANTHRANILATE ISOMERASE"/>
    <property type="match status" value="1"/>
</dbReference>
<dbReference type="InterPro" id="IPR044643">
    <property type="entry name" value="TrpF_fam"/>
</dbReference>
<comment type="caution">
    <text evidence="11">The sequence shown here is derived from an EMBL/GenBank/DDBJ whole genome shotgun (WGS) entry which is preliminary data.</text>
</comment>
<comment type="catalytic activity">
    <reaction evidence="1 9">
        <text>N-(5-phospho-beta-D-ribosyl)anthranilate = 1-(2-carboxyphenylamino)-1-deoxy-D-ribulose 5-phosphate</text>
        <dbReference type="Rhea" id="RHEA:21540"/>
        <dbReference type="ChEBI" id="CHEBI:18277"/>
        <dbReference type="ChEBI" id="CHEBI:58613"/>
        <dbReference type="EC" id="5.3.1.24"/>
    </reaction>
</comment>
<evidence type="ECO:0000256" key="4">
    <source>
        <dbReference type="ARBA" id="ARBA00022272"/>
    </source>
</evidence>
<evidence type="ECO:0000256" key="2">
    <source>
        <dbReference type="ARBA" id="ARBA00004664"/>
    </source>
</evidence>
<evidence type="ECO:0000259" key="10">
    <source>
        <dbReference type="Pfam" id="PF00697"/>
    </source>
</evidence>
<accession>A0ABQ1JN95</accession>
<evidence type="ECO:0000256" key="6">
    <source>
        <dbReference type="ARBA" id="ARBA00022822"/>
    </source>
</evidence>
<dbReference type="Pfam" id="PF00697">
    <property type="entry name" value="PRAI"/>
    <property type="match status" value="1"/>
</dbReference>
<dbReference type="NCBIfam" id="NF002295">
    <property type="entry name" value="PRK01222.1-1"/>
    <property type="match status" value="1"/>
</dbReference>
<sequence length="221" mass="23577">MTKVKICGIRDDHMVRTAAKAGADWVGFNLVPQSPRYIAGDEFEGVSDKLHALLGTAANERVRSVVLVADPAIDFLRGLIDAVPPDAIQLHGNETPDFVARVREVVPNQTEIWKAIGVASRADLRTISDFGAADRVLVDAKPPKGADRAGGHGQTFDWSILKGWDAPKPWFLAGGLTIENVANAIYATGADAVDVSSGVERETGVKDSALIRKFIAAARPA</sequence>
<comment type="pathway">
    <text evidence="2 9">Amino-acid biosynthesis; L-tryptophan biosynthesis; L-tryptophan from chorismate: step 3/5.</text>
</comment>
<evidence type="ECO:0000256" key="1">
    <source>
        <dbReference type="ARBA" id="ARBA00001164"/>
    </source>
</evidence>
<keyword evidence="12" id="KW-1185">Reference proteome</keyword>
<reference evidence="12" key="1">
    <citation type="journal article" date="2019" name="Int. J. Syst. Evol. Microbiol.">
        <title>The Global Catalogue of Microorganisms (GCM) 10K type strain sequencing project: providing services to taxonomists for standard genome sequencing and annotation.</title>
        <authorList>
            <consortium name="The Broad Institute Genomics Platform"/>
            <consortium name="The Broad Institute Genome Sequencing Center for Infectious Disease"/>
            <person name="Wu L."/>
            <person name="Ma J."/>
        </authorList>
    </citation>
    <scope>NUCLEOTIDE SEQUENCE [LARGE SCALE GENOMIC DNA]</scope>
    <source>
        <strain evidence="12">CGMCC 1.15928</strain>
    </source>
</reference>
<dbReference type="PANTHER" id="PTHR42894:SF1">
    <property type="entry name" value="N-(5'-PHOSPHORIBOSYL)ANTHRANILATE ISOMERASE"/>
    <property type="match status" value="1"/>
</dbReference>
<gene>
    <name evidence="9 11" type="primary">trpF</name>
    <name evidence="11" type="ORF">GCM10011503_20020</name>
</gene>
<dbReference type="InterPro" id="IPR001240">
    <property type="entry name" value="PRAI_dom"/>
</dbReference>
<dbReference type="InterPro" id="IPR011060">
    <property type="entry name" value="RibuloseP-bd_barrel"/>
</dbReference>
<dbReference type="RefSeq" id="WP_084392357.1">
    <property type="nucleotide sequence ID" value="NZ_BMKF01000002.1"/>
</dbReference>
<keyword evidence="5 9" id="KW-0028">Amino-acid biosynthesis</keyword>
<dbReference type="GO" id="GO:0016853">
    <property type="term" value="F:isomerase activity"/>
    <property type="evidence" value="ECO:0007669"/>
    <property type="project" value="UniProtKB-KW"/>
</dbReference>
<dbReference type="Gene3D" id="3.20.20.70">
    <property type="entry name" value="Aldolase class I"/>
    <property type="match status" value="1"/>
</dbReference>
<evidence type="ECO:0000313" key="12">
    <source>
        <dbReference type="Proteomes" id="UP000628854"/>
    </source>
</evidence>
<keyword evidence="6 9" id="KW-0822">Tryptophan biosynthesis</keyword>
<dbReference type="SUPFAM" id="SSF51366">
    <property type="entry name" value="Ribulose-phoshate binding barrel"/>
    <property type="match status" value="1"/>
</dbReference>
<dbReference type="Proteomes" id="UP000628854">
    <property type="component" value="Unassembled WGS sequence"/>
</dbReference>